<comment type="caution">
    <text evidence="4">The sequence shown here is derived from an EMBL/GenBank/DDBJ whole genome shotgun (WGS) entry which is preliminary data.</text>
</comment>
<evidence type="ECO:0000259" key="3">
    <source>
        <dbReference type="SMART" id="SM01008"/>
    </source>
</evidence>
<dbReference type="AlphaFoldDB" id="A0A840IB08"/>
<feature type="domain" description="Aldehyde oxidase/xanthine dehydrogenase a/b hammerhead" evidence="3">
    <location>
        <begin position="19"/>
        <end position="144"/>
    </location>
</feature>
<dbReference type="InterPro" id="IPR046867">
    <property type="entry name" value="AldOxase/xan_DH_MoCoBD2"/>
</dbReference>
<dbReference type="Gene3D" id="3.90.1170.50">
    <property type="entry name" value="Aldehyde oxidase/xanthine dehydrogenase, a/b hammerhead"/>
    <property type="match status" value="1"/>
</dbReference>
<dbReference type="RefSeq" id="WP_183340285.1">
    <property type="nucleotide sequence ID" value="NZ_JACHNU010000001.1"/>
</dbReference>
<keyword evidence="5" id="KW-1185">Reference proteome</keyword>
<gene>
    <name evidence="4" type="ORF">BDZ31_001385</name>
</gene>
<dbReference type="EC" id="1.2.7.4" evidence="4"/>
<organism evidence="4 5">
    <name type="scientific">Conexibacter arvalis</name>
    <dbReference type="NCBI Taxonomy" id="912552"/>
    <lineage>
        <taxon>Bacteria</taxon>
        <taxon>Bacillati</taxon>
        <taxon>Actinomycetota</taxon>
        <taxon>Thermoleophilia</taxon>
        <taxon>Solirubrobacterales</taxon>
        <taxon>Conexibacteraceae</taxon>
        <taxon>Conexibacter</taxon>
    </lineage>
</organism>
<dbReference type="SUPFAM" id="SSF56003">
    <property type="entry name" value="Molybdenum cofactor-binding domain"/>
    <property type="match status" value="1"/>
</dbReference>
<evidence type="ECO:0000313" key="5">
    <source>
        <dbReference type="Proteomes" id="UP000585272"/>
    </source>
</evidence>
<dbReference type="GO" id="GO:0005506">
    <property type="term" value="F:iron ion binding"/>
    <property type="evidence" value="ECO:0007669"/>
    <property type="project" value="InterPro"/>
</dbReference>
<dbReference type="Proteomes" id="UP000585272">
    <property type="component" value="Unassembled WGS sequence"/>
</dbReference>
<evidence type="ECO:0000313" key="4">
    <source>
        <dbReference type="EMBL" id="MBB4661812.1"/>
    </source>
</evidence>
<reference evidence="4 5" key="1">
    <citation type="submission" date="2020-08" db="EMBL/GenBank/DDBJ databases">
        <title>Genomic Encyclopedia of Archaeal and Bacterial Type Strains, Phase II (KMG-II): from individual species to whole genera.</title>
        <authorList>
            <person name="Goeker M."/>
        </authorList>
    </citation>
    <scope>NUCLEOTIDE SEQUENCE [LARGE SCALE GENOMIC DNA]</scope>
    <source>
        <strain evidence="4 5">DSM 23288</strain>
    </source>
</reference>
<dbReference type="InterPro" id="IPR008274">
    <property type="entry name" value="AldOxase/xan_DH_MoCoBD1"/>
</dbReference>
<dbReference type="Gene3D" id="3.30.365.10">
    <property type="entry name" value="Aldehyde oxidase/xanthine dehydrogenase, molybdopterin binding domain"/>
    <property type="match status" value="4"/>
</dbReference>
<dbReference type="Pfam" id="PF20256">
    <property type="entry name" value="MoCoBD_2"/>
    <property type="match status" value="1"/>
</dbReference>
<keyword evidence="2 4" id="KW-0560">Oxidoreductase</keyword>
<name>A0A840IB08_9ACTN</name>
<evidence type="ECO:0000256" key="1">
    <source>
        <dbReference type="ARBA" id="ARBA00022505"/>
    </source>
</evidence>
<dbReference type="PANTHER" id="PTHR11908:SF132">
    <property type="entry name" value="ALDEHYDE OXIDASE 1-RELATED"/>
    <property type="match status" value="1"/>
</dbReference>
<dbReference type="EMBL" id="JACHNU010000001">
    <property type="protein sequence ID" value="MBB4661812.1"/>
    <property type="molecule type" value="Genomic_DNA"/>
</dbReference>
<dbReference type="SUPFAM" id="SSF54665">
    <property type="entry name" value="CO dehydrogenase molybdoprotein N-domain-like"/>
    <property type="match status" value="1"/>
</dbReference>
<proteinExistence type="predicted"/>
<dbReference type="Pfam" id="PF02738">
    <property type="entry name" value="MoCoBD_1"/>
    <property type="match status" value="1"/>
</dbReference>
<dbReference type="InterPro" id="IPR036856">
    <property type="entry name" value="Ald_Oxase/Xan_DH_a/b_sf"/>
</dbReference>
<accession>A0A840IB08</accession>
<dbReference type="GO" id="GO:0043885">
    <property type="term" value="F:anaerobic carbon-monoxide dehydrogenase activity"/>
    <property type="evidence" value="ECO:0007669"/>
    <property type="project" value="UniProtKB-EC"/>
</dbReference>
<dbReference type="InterPro" id="IPR000674">
    <property type="entry name" value="Ald_Oxase/Xan_DH_a/b"/>
</dbReference>
<dbReference type="InterPro" id="IPR016208">
    <property type="entry name" value="Ald_Oxase/xanthine_DH-like"/>
</dbReference>
<keyword evidence="1" id="KW-0500">Molybdenum</keyword>
<protein>
    <submittedName>
        <fullName evidence="4">Carbon-monoxide dehydrogenase large subunit</fullName>
        <ecNumber evidence="4">1.2.7.4</ecNumber>
    </submittedName>
</protein>
<dbReference type="SMART" id="SM01008">
    <property type="entry name" value="Ald_Xan_dh_C"/>
    <property type="match status" value="1"/>
</dbReference>
<evidence type="ECO:0000256" key="2">
    <source>
        <dbReference type="ARBA" id="ARBA00023002"/>
    </source>
</evidence>
<dbReference type="Pfam" id="PF01315">
    <property type="entry name" value="Ald_Xan_dh_C"/>
    <property type="match status" value="1"/>
</dbReference>
<dbReference type="InterPro" id="IPR037165">
    <property type="entry name" value="AldOxase/xan_DH_Mopterin-bd_sf"/>
</dbReference>
<dbReference type="PANTHER" id="PTHR11908">
    <property type="entry name" value="XANTHINE DEHYDROGENASE"/>
    <property type="match status" value="1"/>
</dbReference>
<sequence length="792" mass="82396">MSELIGRSVPRVEDERLLRGEGAYVDDLHPSGCSEAAFLRSPQAHARIVSIDVEEARSAPGVIAVLTGADLAGELEPMVFQIARVVPETVRASTGAVSRVHPMPAIPADRATYVGQPLAVVVAESRYLAEDALELIELELEPLPAVVDPEAALEPGAPLVEPEWEDNLALEYRYRRGDVDAAFEQAAVVVEEVFHSHRHVASPIETRGVVATVDPLDGTLAVSASTQTPHQLRDFLAGALRRAPETLRVRAPDVGGGFGPKGAIYPEDLVIPYLATRVGRPVKWIEDRSEHFAATTHGREQVHRIALAADADGRILAVRDSIVHNCGAYHTLGLVVPYNTLTHLIGPYDVPAVDVRLRAAITNTGVVAPYRGAGRPEAVFAMERAVTRLARAVGIDAAELRARNLIAPEAMPYATGMIYRDGTEQVYDSGDYPKLLARARALVEEEPWAERAAGRRVGVGYAAYVEGTGVGPFESAALTVLGGGRVRVATGASSQGQSHRTTLAQIAADALGVPFERIEVVGGDTAAIAAGFGTIASRSLVVAGNAVAKAAAELRAAVLDAAGSLLGAPPESLTLADGTIRPLDGDGPELPLADLAGALSPFNPRRPAGAPTELHAKAIFNPGPVTYAAGVHAAVVAVDPATGAVEILRYAVSHDCGRPVNPAIAEGQVLGGVMQGIGGALYEELVYDPDGQLRTGSFMDYLLPTAGEMPEIRLVHVDCPTPLNPLGVKGLGEGGAIGPPAAIANAVEDALADLGVVVRACPLTPDRVRALIRAGGGDGGATAGAGATEVAA</sequence>